<dbReference type="PANTHER" id="PTHR47331">
    <property type="entry name" value="PHD-TYPE DOMAIN-CONTAINING PROTEIN"/>
    <property type="match status" value="1"/>
</dbReference>
<evidence type="ECO:0000313" key="2">
    <source>
        <dbReference type="EMBL" id="GBM94329.1"/>
    </source>
</evidence>
<dbReference type="GO" id="GO:0071897">
    <property type="term" value="P:DNA biosynthetic process"/>
    <property type="evidence" value="ECO:0007669"/>
    <property type="project" value="UniProtKB-ARBA"/>
</dbReference>
<sequence>MILFQKHEFVFIADVRMMYRQILIHPDQRDLQIMVWKESPDQPTKAYQMNTITYGTTSAPYLAARTLNQLADDENDTFPDVSFIVQFDCYMDDILTVSNSLENTKELQTQLVQLLGRRGFADASTAAYGAAIYLQYPSSESKSTYMLYSKSCVAPINPVTIPRLELCAALLLSQMTQRVIKALNLTISAVVLYSDSTIVLAWMKKPPQEFKTFVYHRVTAIQELAKDFVWRHVQSEENMADFISRGVTPDSLQSENLWWNGPSFLRNGIENLELSMPDTIKDNDFICEFKQSEKYALLTNSGCDSDFNDLSQIVIII</sequence>
<dbReference type="InterPro" id="IPR036397">
    <property type="entry name" value="RNaseH_sf"/>
</dbReference>
<keyword evidence="3" id="KW-1185">Reference proteome</keyword>
<organism evidence="2 3">
    <name type="scientific">Araneus ventricosus</name>
    <name type="common">Orbweaver spider</name>
    <name type="synonym">Epeira ventricosa</name>
    <dbReference type="NCBI Taxonomy" id="182803"/>
    <lineage>
        <taxon>Eukaryota</taxon>
        <taxon>Metazoa</taxon>
        <taxon>Ecdysozoa</taxon>
        <taxon>Arthropoda</taxon>
        <taxon>Chelicerata</taxon>
        <taxon>Arachnida</taxon>
        <taxon>Araneae</taxon>
        <taxon>Araneomorphae</taxon>
        <taxon>Entelegynae</taxon>
        <taxon>Araneoidea</taxon>
        <taxon>Araneidae</taxon>
        <taxon>Araneus</taxon>
    </lineage>
</organism>
<dbReference type="AlphaFoldDB" id="A0A4Y2JXR3"/>
<dbReference type="InterPro" id="IPR043128">
    <property type="entry name" value="Rev_trsase/Diguanyl_cyclase"/>
</dbReference>
<dbReference type="PROSITE" id="PS50878">
    <property type="entry name" value="RT_POL"/>
    <property type="match status" value="1"/>
</dbReference>
<dbReference type="InterPro" id="IPR000477">
    <property type="entry name" value="RT_dom"/>
</dbReference>
<reference evidence="2 3" key="1">
    <citation type="journal article" date="2019" name="Sci. Rep.">
        <title>Orb-weaving spider Araneus ventricosus genome elucidates the spidroin gene catalogue.</title>
        <authorList>
            <person name="Kono N."/>
            <person name="Nakamura H."/>
            <person name="Ohtoshi R."/>
            <person name="Moran D.A.P."/>
            <person name="Shinohara A."/>
            <person name="Yoshida Y."/>
            <person name="Fujiwara M."/>
            <person name="Mori M."/>
            <person name="Tomita M."/>
            <person name="Arakawa K."/>
        </authorList>
    </citation>
    <scope>NUCLEOTIDE SEQUENCE [LARGE SCALE GENOMIC DNA]</scope>
</reference>
<evidence type="ECO:0000259" key="1">
    <source>
        <dbReference type="PROSITE" id="PS50878"/>
    </source>
</evidence>
<dbReference type="GO" id="GO:0003676">
    <property type="term" value="F:nucleic acid binding"/>
    <property type="evidence" value="ECO:0007669"/>
    <property type="project" value="InterPro"/>
</dbReference>
<dbReference type="OrthoDB" id="6435153at2759"/>
<comment type="caution">
    <text evidence="2">The sequence shown here is derived from an EMBL/GenBank/DDBJ whole genome shotgun (WGS) entry which is preliminary data.</text>
</comment>
<accession>A0A4Y2JXR3</accession>
<dbReference type="InterPro" id="IPR043502">
    <property type="entry name" value="DNA/RNA_pol_sf"/>
</dbReference>
<evidence type="ECO:0000313" key="3">
    <source>
        <dbReference type="Proteomes" id="UP000499080"/>
    </source>
</evidence>
<dbReference type="Pfam" id="PF05380">
    <property type="entry name" value="Peptidase_A17"/>
    <property type="match status" value="1"/>
</dbReference>
<dbReference type="Proteomes" id="UP000499080">
    <property type="component" value="Unassembled WGS sequence"/>
</dbReference>
<dbReference type="Gene3D" id="3.30.70.270">
    <property type="match status" value="1"/>
</dbReference>
<protein>
    <recommendedName>
        <fullName evidence="1">Reverse transcriptase domain-containing protein</fullName>
    </recommendedName>
</protein>
<dbReference type="SUPFAM" id="SSF56672">
    <property type="entry name" value="DNA/RNA polymerases"/>
    <property type="match status" value="1"/>
</dbReference>
<dbReference type="EMBL" id="BGPR01003960">
    <property type="protein sequence ID" value="GBM94329.1"/>
    <property type="molecule type" value="Genomic_DNA"/>
</dbReference>
<proteinExistence type="predicted"/>
<gene>
    <name evidence="2" type="ORF">AVEN_78406_1</name>
</gene>
<dbReference type="Gene3D" id="3.10.10.10">
    <property type="entry name" value="HIV Type 1 Reverse Transcriptase, subunit A, domain 1"/>
    <property type="match status" value="1"/>
</dbReference>
<dbReference type="PANTHER" id="PTHR47331:SF1">
    <property type="entry name" value="GAG-LIKE PROTEIN"/>
    <property type="match status" value="1"/>
</dbReference>
<feature type="domain" description="Reverse transcriptase" evidence="1">
    <location>
        <begin position="1"/>
        <end position="150"/>
    </location>
</feature>
<dbReference type="InterPro" id="IPR008042">
    <property type="entry name" value="Retrotrans_Pao"/>
</dbReference>
<dbReference type="Gene3D" id="3.30.420.10">
    <property type="entry name" value="Ribonuclease H-like superfamily/Ribonuclease H"/>
    <property type="match status" value="1"/>
</dbReference>
<name>A0A4Y2JXR3_ARAVE</name>